<sequence>MQPGPDTAPRHGSGAVPTPADWLTLLTAGGQADRLVHHRTTPARAAVTAPLPEWLNPQVAAALTGAGIDQLWSHQAELAEHAHAGRHAVIASGTASGKSLAYLLPVLSALADGSHHVTGRGATALYLSPTKALAQDQLTAVERWAVPGVRPTVVDGDTPPEERRWARQHATYVLTNPDLVHHSLLPGHEHWRAFLRRLRYVVVDECHTHRGVPGAHVALVLRRLLRIAARYGAEPTVLLASATVADPADHARRLLDAPVEAVTQDGSPRAQVTYALWDPQPEATTGGDADPGGAGRGAPARPSTLTEAARLSARLIGRGHQVLTFTTSRVGAEVAARAVTDQLEATGSAPSALPVAAYRGGYLPEERRDLERRLRSGELRGVAATTALELGIDLSGLDAVVMAGWPGRRASFWQRAGRAGRSGRPALAVLVAGDNPLDQYLVAHPEAIFDAGVEATIVDPTNPRVLAEHLACAAAELPLTEADVLWFGPTTPTVRDSLVRAGLLRQRPTGWYWASSDRAHDLVDLRGMGETLQLVEGRTGRVLGTIDASRADATVHTGAVYLHAGITHVVTELDLDDGVATLAVGDPGWITRAVTEEAFDVRRVHDSAPGGGAGADWFVGDVLVRTRVAAFRRMLPSGEVLGQHPLDLPERSMPTRSVWFTLTPEALAAAGVDELDLPGALHAAEHALIGMLGLVATCDRWDVGGVSTPLHPDTGLPTVMVHDGHPGGAGFAERGFAARATWVQATLEAVAACPCADGCPGCVQSPKCGNGNEPLSKCGALHVLRILVGQGSAQ</sequence>
<feature type="domain" description="Helicase ATP-binding" evidence="4">
    <location>
        <begin position="79"/>
        <end position="262"/>
    </location>
</feature>
<dbReference type="PROSITE" id="PS51192">
    <property type="entry name" value="HELICASE_ATP_BIND_1"/>
    <property type="match status" value="1"/>
</dbReference>
<evidence type="ECO:0000313" key="7">
    <source>
        <dbReference type="Proteomes" id="UP000198122"/>
    </source>
</evidence>
<accession>A0A212U6E4</accession>
<dbReference type="Pfam" id="PF22982">
    <property type="entry name" value="WHD_HRQ1"/>
    <property type="match status" value="1"/>
</dbReference>
<dbReference type="OrthoDB" id="143059at2"/>
<reference evidence="6 7" key="1">
    <citation type="submission" date="2017-06" db="EMBL/GenBank/DDBJ databases">
        <authorList>
            <person name="Kim H.J."/>
            <person name="Triplett B.A."/>
        </authorList>
    </citation>
    <scope>NUCLEOTIDE SEQUENCE [LARGE SCALE GENOMIC DNA]</scope>
    <source>
        <strain evidence="6 7">DSM 22179</strain>
    </source>
</reference>
<dbReference type="PANTHER" id="PTHR47957:SF3">
    <property type="entry name" value="ATP-DEPENDENT HELICASE HRQ1"/>
    <property type="match status" value="1"/>
</dbReference>
<keyword evidence="6" id="KW-0347">Helicase</keyword>
<dbReference type="Proteomes" id="UP000198122">
    <property type="component" value="Unassembled WGS sequence"/>
</dbReference>
<feature type="region of interest" description="Disordered" evidence="3">
    <location>
        <begin position="279"/>
        <end position="304"/>
    </location>
</feature>
<organism evidence="6 7">
    <name type="scientific">Kytococcus aerolatus</name>
    <dbReference type="NCBI Taxonomy" id="592308"/>
    <lineage>
        <taxon>Bacteria</taxon>
        <taxon>Bacillati</taxon>
        <taxon>Actinomycetota</taxon>
        <taxon>Actinomycetes</taxon>
        <taxon>Micrococcales</taxon>
        <taxon>Kytococcaceae</taxon>
        <taxon>Kytococcus</taxon>
    </lineage>
</organism>
<dbReference type="SMART" id="SM00490">
    <property type="entry name" value="HELICc"/>
    <property type="match status" value="1"/>
</dbReference>
<gene>
    <name evidence="6" type="ORF">SAMN05445756_2150</name>
</gene>
<evidence type="ECO:0000259" key="4">
    <source>
        <dbReference type="PROSITE" id="PS51192"/>
    </source>
</evidence>
<dbReference type="GO" id="GO:0003676">
    <property type="term" value="F:nucleic acid binding"/>
    <property type="evidence" value="ECO:0007669"/>
    <property type="project" value="InterPro"/>
</dbReference>
<dbReference type="AlphaFoldDB" id="A0A212U6E4"/>
<keyword evidence="7" id="KW-1185">Reference proteome</keyword>
<proteinExistence type="predicted"/>
<dbReference type="EMBL" id="FYEZ01000003">
    <property type="protein sequence ID" value="SNC73799.1"/>
    <property type="molecule type" value="Genomic_DNA"/>
</dbReference>
<evidence type="ECO:0000259" key="5">
    <source>
        <dbReference type="PROSITE" id="PS51194"/>
    </source>
</evidence>
<keyword evidence="6" id="KW-0378">Hydrolase</keyword>
<dbReference type="GO" id="GO:0005524">
    <property type="term" value="F:ATP binding"/>
    <property type="evidence" value="ECO:0007669"/>
    <property type="project" value="UniProtKB-KW"/>
</dbReference>
<dbReference type="SUPFAM" id="SSF52540">
    <property type="entry name" value="P-loop containing nucleoside triphosphate hydrolases"/>
    <property type="match status" value="1"/>
</dbReference>
<evidence type="ECO:0000256" key="3">
    <source>
        <dbReference type="SAM" id="MobiDB-lite"/>
    </source>
</evidence>
<evidence type="ECO:0000256" key="2">
    <source>
        <dbReference type="ARBA" id="ARBA00022840"/>
    </source>
</evidence>
<name>A0A212U6E4_9MICO</name>
<protein>
    <submittedName>
        <fullName evidence="6">DEAD/DEAH box helicase domain-containing protein</fullName>
    </submittedName>
</protein>
<dbReference type="InterPro" id="IPR022307">
    <property type="entry name" value="Helicase_put_actinobac"/>
</dbReference>
<feature type="domain" description="Helicase C-terminal" evidence="5">
    <location>
        <begin position="310"/>
        <end position="464"/>
    </location>
</feature>
<dbReference type="InterPro" id="IPR027417">
    <property type="entry name" value="P-loop_NTPase"/>
</dbReference>
<dbReference type="PANTHER" id="PTHR47957">
    <property type="entry name" value="ATP-DEPENDENT HELICASE HRQ1"/>
    <property type="match status" value="1"/>
</dbReference>
<dbReference type="Gene3D" id="3.40.50.300">
    <property type="entry name" value="P-loop containing nucleotide triphosphate hydrolases"/>
    <property type="match status" value="2"/>
</dbReference>
<dbReference type="InterPro" id="IPR001650">
    <property type="entry name" value="Helicase_C-like"/>
</dbReference>
<dbReference type="Pfam" id="PF00270">
    <property type="entry name" value="DEAD"/>
    <property type="match status" value="1"/>
</dbReference>
<dbReference type="GO" id="GO:0006289">
    <property type="term" value="P:nucleotide-excision repair"/>
    <property type="evidence" value="ECO:0007669"/>
    <property type="project" value="TreeGrafter"/>
</dbReference>
<evidence type="ECO:0000313" key="6">
    <source>
        <dbReference type="EMBL" id="SNC73799.1"/>
    </source>
</evidence>
<dbReference type="InterPro" id="IPR018973">
    <property type="entry name" value="MZB"/>
</dbReference>
<dbReference type="RefSeq" id="WP_088819144.1">
    <property type="nucleotide sequence ID" value="NZ_FYEZ01000003.1"/>
</dbReference>
<dbReference type="NCBIfam" id="TIGR03817">
    <property type="entry name" value="DECH_helic"/>
    <property type="match status" value="1"/>
</dbReference>
<keyword evidence="2" id="KW-0067">ATP-binding</keyword>
<dbReference type="InterPro" id="IPR014001">
    <property type="entry name" value="Helicase_ATP-bd"/>
</dbReference>
<keyword evidence="1" id="KW-0547">Nucleotide-binding</keyword>
<dbReference type="CDD" id="cd17923">
    <property type="entry name" value="DEXHc_Hrq1-like"/>
    <property type="match status" value="1"/>
</dbReference>
<evidence type="ECO:0000256" key="1">
    <source>
        <dbReference type="ARBA" id="ARBA00022741"/>
    </source>
</evidence>
<dbReference type="Pfam" id="PF00271">
    <property type="entry name" value="Helicase_C"/>
    <property type="match status" value="1"/>
</dbReference>
<dbReference type="Pfam" id="PF09369">
    <property type="entry name" value="MZB"/>
    <property type="match status" value="1"/>
</dbReference>
<dbReference type="InterPro" id="IPR055227">
    <property type="entry name" value="HRQ1_WHD"/>
</dbReference>
<dbReference type="CDD" id="cd18797">
    <property type="entry name" value="SF2_C_Hrq"/>
    <property type="match status" value="1"/>
</dbReference>
<dbReference type="SMART" id="SM00487">
    <property type="entry name" value="DEXDc"/>
    <property type="match status" value="1"/>
</dbReference>
<dbReference type="InterPro" id="IPR011545">
    <property type="entry name" value="DEAD/DEAH_box_helicase_dom"/>
</dbReference>
<dbReference type="GO" id="GO:0036297">
    <property type="term" value="P:interstrand cross-link repair"/>
    <property type="evidence" value="ECO:0007669"/>
    <property type="project" value="TreeGrafter"/>
</dbReference>
<dbReference type="PROSITE" id="PS51194">
    <property type="entry name" value="HELICASE_CTER"/>
    <property type="match status" value="1"/>
</dbReference>
<dbReference type="GO" id="GO:0043138">
    <property type="term" value="F:3'-5' DNA helicase activity"/>
    <property type="evidence" value="ECO:0007669"/>
    <property type="project" value="TreeGrafter"/>
</dbReference>